<accession>A0AAE3AQK9</accession>
<feature type="transmembrane region" description="Helical" evidence="5">
    <location>
        <begin position="379"/>
        <end position="397"/>
    </location>
</feature>
<keyword evidence="4 5" id="KW-0472">Membrane</keyword>
<dbReference type="InterPro" id="IPR014743">
    <property type="entry name" value="Cl-channel_core"/>
</dbReference>
<name>A0AAE3AQK9_9FIRM</name>
<evidence type="ECO:0000313" key="6">
    <source>
        <dbReference type="EMBL" id="MCC2163868.1"/>
    </source>
</evidence>
<dbReference type="GO" id="GO:0016020">
    <property type="term" value="C:membrane"/>
    <property type="evidence" value="ECO:0007669"/>
    <property type="project" value="UniProtKB-SubCell"/>
</dbReference>
<dbReference type="RefSeq" id="WP_308450639.1">
    <property type="nucleotide sequence ID" value="NZ_JAJEPU010000005.1"/>
</dbReference>
<feature type="transmembrane region" description="Helical" evidence="5">
    <location>
        <begin position="257"/>
        <end position="275"/>
    </location>
</feature>
<feature type="transmembrane region" description="Helical" evidence="5">
    <location>
        <begin position="146"/>
        <end position="166"/>
    </location>
</feature>
<feature type="transmembrane region" description="Helical" evidence="5">
    <location>
        <begin position="215"/>
        <end position="237"/>
    </location>
</feature>
<evidence type="ECO:0000313" key="7">
    <source>
        <dbReference type="Proteomes" id="UP001198962"/>
    </source>
</evidence>
<dbReference type="InterPro" id="IPR001807">
    <property type="entry name" value="ClC"/>
</dbReference>
<keyword evidence="7" id="KW-1185">Reference proteome</keyword>
<keyword evidence="3 5" id="KW-1133">Transmembrane helix</keyword>
<evidence type="ECO:0000256" key="5">
    <source>
        <dbReference type="SAM" id="Phobius"/>
    </source>
</evidence>
<feature type="transmembrane region" description="Helical" evidence="5">
    <location>
        <begin position="353"/>
        <end position="373"/>
    </location>
</feature>
<feature type="transmembrane region" description="Helical" evidence="5">
    <location>
        <begin position="178"/>
        <end position="203"/>
    </location>
</feature>
<feature type="transmembrane region" description="Helical" evidence="5">
    <location>
        <begin position="54"/>
        <end position="73"/>
    </location>
</feature>
<organism evidence="6 7">
    <name type="scientific">Brotaphodocola catenula</name>
    <dbReference type="NCBI Taxonomy" id="2885361"/>
    <lineage>
        <taxon>Bacteria</taxon>
        <taxon>Bacillati</taxon>
        <taxon>Bacillota</taxon>
        <taxon>Clostridia</taxon>
        <taxon>Lachnospirales</taxon>
        <taxon>Lachnospiraceae</taxon>
        <taxon>Brotaphodocola</taxon>
    </lineage>
</organism>
<reference evidence="6" key="1">
    <citation type="submission" date="2021-10" db="EMBL/GenBank/DDBJ databases">
        <title>Anaerobic single-cell dispensing facilitates the cultivation of human gut bacteria.</title>
        <authorList>
            <person name="Afrizal A."/>
        </authorList>
    </citation>
    <scope>NUCLEOTIDE SEQUENCE</scope>
    <source>
        <strain evidence="6">CLA-AA-H274</strain>
    </source>
</reference>
<protein>
    <submittedName>
        <fullName evidence="6">Chloride channel protein</fullName>
    </submittedName>
</protein>
<dbReference type="InterPro" id="IPR050368">
    <property type="entry name" value="ClC-type_chloride_channel"/>
</dbReference>
<dbReference type="AlphaFoldDB" id="A0AAE3AQK9"/>
<dbReference type="PANTHER" id="PTHR43427:SF12">
    <property type="entry name" value="CHLORIDE TRANSPORTER"/>
    <property type="match status" value="1"/>
</dbReference>
<keyword evidence="2 5" id="KW-0812">Transmembrane</keyword>
<comment type="caution">
    <text evidence="6">The sequence shown here is derived from an EMBL/GenBank/DDBJ whole genome shotgun (WGS) entry which is preliminary data.</text>
</comment>
<sequence length="418" mass="44678">MEEYKEKTPLGENIHYFIKWTLISVVTGCIVGLVGTAFGKGVAFATTFWQSHHWSLFLMPVVGLFIVWLYRVTKEEKNRGTNMVISSISSNEKITLATAPLIFCSTILSHCVSASVGREGAALQLGGALGDLFGSVLRLDEKDKKIAVMCGMSACFAAVFGTPLAAGVFAMEVVSIGVMYYSALVPCLFASFIGAGIAGKLGLAPESFPVSEIPAMSISGAVFAVILAMVCACAGILLCVSLHNSGKLAQKLVPNPYLRVLAGSAIFIVLTLIFKERYYNGGGMQLIERCFEGESVPVYAFLMKIVFTSIALSAGFKGGEIVPTLTVGASVGYLLTGVLPLPSSLGTAMGMACLFVSVTNCPVSTILMAFELFGFEAMPYFAIAVAVSFTLSGYYGLYSSQKFIYSKIRNEYINRKSH</sequence>
<evidence type="ECO:0000256" key="1">
    <source>
        <dbReference type="ARBA" id="ARBA00004141"/>
    </source>
</evidence>
<evidence type="ECO:0000256" key="2">
    <source>
        <dbReference type="ARBA" id="ARBA00022692"/>
    </source>
</evidence>
<dbReference type="PANTHER" id="PTHR43427">
    <property type="entry name" value="CHLORIDE CHANNEL PROTEIN CLC-E"/>
    <property type="match status" value="1"/>
</dbReference>
<evidence type="ECO:0000256" key="4">
    <source>
        <dbReference type="ARBA" id="ARBA00023136"/>
    </source>
</evidence>
<feature type="transmembrane region" description="Helical" evidence="5">
    <location>
        <begin position="20"/>
        <end position="42"/>
    </location>
</feature>
<evidence type="ECO:0000256" key="3">
    <source>
        <dbReference type="ARBA" id="ARBA00022989"/>
    </source>
</evidence>
<gene>
    <name evidence="6" type="ORF">LKD32_03040</name>
</gene>
<dbReference type="EMBL" id="JAJEPU010000005">
    <property type="protein sequence ID" value="MCC2163868.1"/>
    <property type="molecule type" value="Genomic_DNA"/>
</dbReference>
<proteinExistence type="predicted"/>
<dbReference type="GO" id="GO:0015108">
    <property type="term" value="F:chloride transmembrane transporter activity"/>
    <property type="evidence" value="ECO:0007669"/>
    <property type="project" value="InterPro"/>
</dbReference>
<dbReference type="Gene3D" id="1.10.3080.10">
    <property type="entry name" value="Clc chloride channel"/>
    <property type="match status" value="1"/>
</dbReference>
<dbReference type="Pfam" id="PF00654">
    <property type="entry name" value="Voltage_CLC"/>
    <property type="match status" value="1"/>
</dbReference>
<comment type="subcellular location">
    <subcellularLocation>
        <location evidence="1">Membrane</location>
        <topology evidence="1">Multi-pass membrane protein</topology>
    </subcellularLocation>
</comment>
<feature type="transmembrane region" description="Helical" evidence="5">
    <location>
        <begin position="321"/>
        <end position="341"/>
    </location>
</feature>
<dbReference type="SUPFAM" id="SSF81340">
    <property type="entry name" value="Clc chloride channel"/>
    <property type="match status" value="1"/>
</dbReference>
<feature type="transmembrane region" description="Helical" evidence="5">
    <location>
        <begin position="94"/>
        <end position="115"/>
    </location>
</feature>
<dbReference type="Proteomes" id="UP001198962">
    <property type="component" value="Unassembled WGS sequence"/>
</dbReference>